<dbReference type="PANTHER" id="PTHR22738">
    <property type="entry name" value="RASSF"/>
    <property type="match status" value="1"/>
</dbReference>
<comment type="caution">
    <text evidence="8">The sequence shown here is derived from an EMBL/GenBank/DDBJ whole genome shotgun (WGS) entry which is preliminary data.</text>
</comment>
<dbReference type="Gene3D" id="3.10.20.90">
    <property type="entry name" value="Phosphatidylinositol 3-kinase Catalytic Subunit, Chain A, domain 1"/>
    <property type="match status" value="1"/>
</dbReference>
<evidence type="ECO:0000256" key="2">
    <source>
        <dbReference type="ARBA" id="ARBA00022737"/>
    </source>
</evidence>
<evidence type="ECO:0000259" key="6">
    <source>
        <dbReference type="PROSITE" id="PS50023"/>
    </source>
</evidence>
<dbReference type="FunFam" id="2.10.110.10:FF:000025">
    <property type="entry name" value="Cysteine-rich protein 2"/>
    <property type="match status" value="1"/>
</dbReference>
<dbReference type="InterPro" id="IPR029071">
    <property type="entry name" value="Ubiquitin-like_domsf"/>
</dbReference>
<feature type="domain" description="LIM zinc-binding" evidence="6">
    <location>
        <begin position="3"/>
        <end position="64"/>
    </location>
</feature>
<dbReference type="InterPro" id="IPR000159">
    <property type="entry name" value="RA_dom"/>
</dbReference>
<evidence type="ECO:0000256" key="1">
    <source>
        <dbReference type="ARBA" id="ARBA00022723"/>
    </source>
</evidence>
<dbReference type="CDD" id="cd21886">
    <property type="entry name" value="SARAH_RASSF2-like"/>
    <property type="match status" value="1"/>
</dbReference>
<dbReference type="CDD" id="cd09401">
    <property type="entry name" value="LIM_TLP_like"/>
    <property type="match status" value="1"/>
</dbReference>
<accession>A0A8B6CXF0</accession>
<evidence type="ECO:0000256" key="3">
    <source>
        <dbReference type="ARBA" id="ARBA00022833"/>
    </source>
</evidence>
<reference evidence="8" key="1">
    <citation type="submission" date="2018-11" db="EMBL/GenBank/DDBJ databases">
        <authorList>
            <person name="Alioto T."/>
            <person name="Alioto T."/>
        </authorList>
    </citation>
    <scope>NUCLEOTIDE SEQUENCE</scope>
</reference>
<dbReference type="SUPFAM" id="SSF54236">
    <property type="entry name" value="Ubiquitin-like"/>
    <property type="match status" value="1"/>
</dbReference>
<evidence type="ECO:0000256" key="5">
    <source>
        <dbReference type="PROSITE-ProRule" id="PRU00125"/>
    </source>
</evidence>
<keyword evidence="1 5" id="KW-0479">Metal-binding</keyword>
<dbReference type="SUPFAM" id="SSF57716">
    <property type="entry name" value="Glucocorticoid receptor-like (DNA-binding domain)"/>
    <property type="match status" value="2"/>
</dbReference>
<dbReference type="SMART" id="SM00314">
    <property type="entry name" value="RA"/>
    <property type="match status" value="1"/>
</dbReference>
<dbReference type="Pfam" id="PF00788">
    <property type="entry name" value="RA"/>
    <property type="match status" value="1"/>
</dbReference>
<evidence type="ECO:0000256" key="4">
    <source>
        <dbReference type="ARBA" id="ARBA00023038"/>
    </source>
</evidence>
<keyword evidence="2" id="KW-0677">Repeat</keyword>
<sequence length="464" mass="52844">MNNTCQKCGKPVYFAERKTSLGKNWHPNCLRCEECGKILSAGQHAEHDRKPYCHKPCYAALFGPQMMGYGYASPANFRKCDQLDNITGSVYNGHDGGSPVMVYEFGNSKNDIKITPVSKRTHVNKINRPKSQPPMKIKTISPKEQEVLNRIKTYNEYYQEKGKKRQSVSASTDNNNLVIRGPVTILWGVKKPIRFQHCDDVPPERPTVNHRHSFMPGSEVKIPSDMKAIRESTSSPLRKITIDDSMVQSPTEIEGVTMRRRPVKKFNTVAYRGDKRPEKWKRASINGHIYSYETCVFTPSLGSSTSVTVDSTATTPEVIKALLDKFKVENSPNEYALYIVDEENSERILRDKDCPLLERINLGPDEVSGAKLLLRDRVERKQSLLDTPIFEVSPAEEEVSKGQEDFVKLPDEIETLIALPEPVLRGILSKFKQDEDDDIHQLKSRFELAKRRLKEEMKKLSEKT</sequence>
<keyword evidence="3 5" id="KW-0862">Zinc</keyword>
<evidence type="ECO:0000313" key="8">
    <source>
        <dbReference type="EMBL" id="VDI10449.1"/>
    </source>
</evidence>
<protein>
    <submittedName>
        <fullName evidence="8">Ras association domain-containing protein 2/4</fullName>
    </submittedName>
</protein>
<organism evidence="8 9">
    <name type="scientific">Mytilus galloprovincialis</name>
    <name type="common">Mediterranean mussel</name>
    <dbReference type="NCBI Taxonomy" id="29158"/>
    <lineage>
        <taxon>Eukaryota</taxon>
        <taxon>Metazoa</taxon>
        <taxon>Spiralia</taxon>
        <taxon>Lophotrochozoa</taxon>
        <taxon>Mollusca</taxon>
        <taxon>Bivalvia</taxon>
        <taxon>Autobranchia</taxon>
        <taxon>Pteriomorphia</taxon>
        <taxon>Mytilida</taxon>
        <taxon>Mytiloidea</taxon>
        <taxon>Mytilidae</taxon>
        <taxon>Mytilinae</taxon>
        <taxon>Mytilus</taxon>
    </lineage>
</organism>
<dbReference type="PROSITE" id="PS50023">
    <property type="entry name" value="LIM_DOMAIN_2"/>
    <property type="match status" value="1"/>
</dbReference>
<dbReference type="Proteomes" id="UP000596742">
    <property type="component" value="Unassembled WGS sequence"/>
</dbReference>
<dbReference type="PANTHER" id="PTHR22738:SF15">
    <property type="entry name" value="LD40758P"/>
    <property type="match status" value="1"/>
</dbReference>
<dbReference type="InterPro" id="IPR001781">
    <property type="entry name" value="Znf_LIM"/>
</dbReference>
<evidence type="ECO:0000259" key="7">
    <source>
        <dbReference type="PROSITE" id="PS50200"/>
    </source>
</evidence>
<keyword evidence="4 5" id="KW-0440">LIM domain</keyword>
<dbReference type="EMBL" id="UYJE01002404">
    <property type="protein sequence ID" value="VDI10449.1"/>
    <property type="molecule type" value="Genomic_DNA"/>
</dbReference>
<dbReference type="Pfam" id="PF00412">
    <property type="entry name" value="LIM"/>
    <property type="match status" value="1"/>
</dbReference>
<keyword evidence="9" id="KW-1185">Reference proteome</keyword>
<dbReference type="Gene3D" id="2.10.110.10">
    <property type="entry name" value="Cysteine Rich Protein"/>
    <property type="match status" value="1"/>
</dbReference>
<evidence type="ECO:0000313" key="9">
    <source>
        <dbReference type="Proteomes" id="UP000596742"/>
    </source>
</evidence>
<dbReference type="PROSITE" id="PS00478">
    <property type="entry name" value="LIM_DOMAIN_1"/>
    <property type="match status" value="1"/>
</dbReference>
<dbReference type="OrthoDB" id="9976881at2759"/>
<gene>
    <name evidence="8" type="ORF">MGAL_10B035298</name>
</gene>
<dbReference type="GO" id="GO:0046872">
    <property type="term" value="F:metal ion binding"/>
    <property type="evidence" value="ECO:0007669"/>
    <property type="project" value="UniProtKB-KW"/>
</dbReference>
<dbReference type="GO" id="GO:0007165">
    <property type="term" value="P:signal transduction"/>
    <property type="evidence" value="ECO:0007669"/>
    <property type="project" value="InterPro"/>
</dbReference>
<dbReference type="SMART" id="SM00132">
    <property type="entry name" value="LIM"/>
    <property type="match status" value="1"/>
</dbReference>
<dbReference type="InterPro" id="IPR033614">
    <property type="entry name" value="RASSF1-6"/>
</dbReference>
<proteinExistence type="predicted"/>
<dbReference type="AlphaFoldDB" id="A0A8B6CXF0"/>
<dbReference type="PROSITE" id="PS50200">
    <property type="entry name" value="RA"/>
    <property type="match status" value="1"/>
</dbReference>
<name>A0A8B6CXF0_MYTGA</name>
<feature type="domain" description="Ras-associating" evidence="7">
    <location>
        <begin position="290"/>
        <end position="379"/>
    </location>
</feature>